<evidence type="ECO:0000313" key="3">
    <source>
        <dbReference type="Proteomes" id="UP000633418"/>
    </source>
</evidence>
<protein>
    <submittedName>
        <fullName evidence="2">CopG family transcriptional regulator</fullName>
    </submittedName>
</protein>
<feature type="region of interest" description="Disordered" evidence="1">
    <location>
        <begin position="36"/>
        <end position="58"/>
    </location>
</feature>
<proteinExistence type="predicted"/>
<dbReference type="InterPro" id="IPR053842">
    <property type="entry name" value="NikA-like"/>
</dbReference>
<dbReference type="KEGG" id="pxn:HU772_019640"/>
<accession>A0A9E6Q0R4</accession>
<sequence>MCVVRVRAKPEPIQHRPLFACGSTASCSARRTVAAASKGKNTARNGAPMTSSAKEKTTIRRRGKPIEVWVTDEEKAAITDKAKEAGMSRSGYLRAIGMNTPIRSVVDLTAVGDLAKVSGDLGRVAGLLKLWLAEKRGEGASAIDVEGVMMEFRRLQVAIGMKMGDIVKTHK</sequence>
<dbReference type="PROSITE" id="PS51257">
    <property type="entry name" value="PROKAR_LIPOPROTEIN"/>
    <property type="match status" value="1"/>
</dbReference>
<evidence type="ECO:0000313" key="2">
    <source>
        <dbReference type="EMBL" id="QXI40997.1"/>
    </source>
</evidence>
<reference evidence="2 3" key="2">
    <citation type="journal article" date="2021" name="Microorganisms">
        <title>The Ever-Expanding Pseudomonas Genus: Description of 43 New Species and Partition of the Pseudomonas putida Group.</title>
        <authorList>
            <person name="Girard L."/>
            <person name="Lood C."/>
            <person name="Hofte M."/>
            <person name="Vandamme P."/>
            <person name="Rokni-Zadeh H."/>
            <person name="van Noort V."/>
            <person name="Lavigne R."/>
            <person name="De Mot R."/>
        </authorList>
    </citation>
    <scope>NUCLEOTIDE SEQUENCE [LARGE SCALE GENOMIC DNA]</scope>
    <source>
        <strain evidence="2 3">RW9S1A</strain>
    </source>
</reference>
<reference evidence="2 3" key="1">
    <citation type="journal article" date="2020" name="Microorganisms">
        <title>Reliable Identification of Environmental Pseudomonas Isolates Using the rpoD Gene.</title>
        <authorList>
            <consortium name="The Broad Institute Genome Sequencing Platform"/>
            <person name="Girard L."/>
            <person name="Lood C."/>
            <person name="Rokni-Zadeh H."/>
            <person name="van Noort V."/>
            <person name="Lavigne R."/>
            <person name="De Mot R."/>
        </authorList>
    </citation>
    <scope>NUCLEOTIDE SEQUENCE [LARGE SCALE GENOMIC DNA]</scope>
    <source>
        <strain evidence="2 3">RW9S1A</strain>
    </source>
</reference>
<dbReference type="AlphaFoldDB" id="A0A9E6Q0R4"/>
<dbReference type="EMBL" id="CP077095">
    <property type="protein sequence ID" value="QXI40997.1"/>
    <property type="molecule type" value="Genomic_DNA"/>
</dbReference>
<keyword evidence="3" id="KW-1185">Reference proteome</keyword>
<feature type="compositionally biased region" description="Polar residues" evidence="1">
    <location>
        <begin position="39"/>
        <end position="52"/>
    </location>
</feature>
<organism evidence="2 3">
    <name type="scientific">Pseudomonas xantholysinigenes</name>
    <dbReference type="NCBI Taxonomy" id="2745490"/>
    <lineage>
        <taxon>Bacteria</taxon>
        <taxon>Pseudomonadati</taxon>
        <taxon>Pseudomonadota</taxon>
        <taxon>Gammaproteobacteria</taxon>
        <taxon>Pseudomonadales</taxon>
        <taxon>Pseudomonadaceae</taxon>
        <taxon>Pseudomonas</taxon>
    </lineage>
</organism>
<evidence type="ECO:0000256" key="1">
    <source>
        <dbReference type="SAM" id="MobiDB-lite"/>
    </source>
</evidence>
<name>A0A9E6Q0R4_9PSED</name>
<gene>
    <name evidence="2" type="ORF">HU772_019640</name>
</gene>
<dbReference type="Pfam" id="PF21983">
    <property type="entry name" value="NikA-like"/>
    <property type="match status" value="1"/>
</dbReference>
<dbReference type="Proteomes" id="UP000633418">
    <property type="component" value="Chromosome"/>
</dbReference>